<evidence type="ECO:0000313" key="3">
    <source>
        <dbReference type="Proteomes" id="UP001271007"/>
    </source>
</evidence>
<comment type="caution">
    <text evidence="2">The sequence shown here is derived from an EMBL/GenBank/DDBJ whole genome shotgun (WGS) entry which is preliminary data.</text>
</comment>
<evidence type="ECO:0000256" key="1">
    <source>
        <dbReference type="SAM" id="MobiDB-lite"/>
    </source>
</evidence>
<gene>
    <name evidence="2" type="ORF">LTR09_012058</name>
</gene>
<accession>A0AAJ0D5F7</accession>
<dbReference type="EMBL" id="JAWDJX010000091">
    <property type="protein sequence ID" value="KAK3046473.1"/>
    <property type="molecule type" value="Genomic_DNA"/>
</dbReference>
<reference evidence="2" key="1">
    <citation type="submission" date="2023-04" db="EMBL/GenBank/DDBJ databases">
        <title>Black Yeasts Isolated from many extreme environments.</title>
        <authorList>
            <person name="Coleine C."/>
            <person name="Stajich J.E."/>
            <person name="Selbmann L."/>
        </authorList>
    </citation>
    <scope>NUCLEOTIDE SEQUENCE</scope>
    <source>
        <strain evidence="2">CCFEE 5312</strain>
    </source>
</reference>
<feature type="compositionally biased region" description="Basic and acidic residues" evidence="1">
    <location>
        <begin position="44"/>
        <end position="56"/>
    </location>
</feature>
<dbReference type="Proteomes" id="UP001271007">
    <property type="component" value="Unassembled WGS sequence"/>
</dbReference>
<evidence type="ECO:0000313" key="2">
    <source>
        <dbReference type="EMBL" id="KAK3046473.1"/>
    </source>
</evidence>
<organism evidence="2 3">
    <name type="scientific">Extremus antarcticus</name>
    <dbReference type="NCBI Taxonomy" id="702011"/>
    <lineage>
        <taxon>Eukaryota</taxon>
        <taxon>Fungi</taxon>
        <taxon>Dikarya</taxon>
        <taxon>Ascomycota</taxon>
        <taxon>Pezizomycotina</taxon>
        <taxon>Dothideomycetes</taxon>
        <taxon>Dothideomycetidae</taxon>
        <taxon>Mycosphaerellales</taxon>
        <taxon>Extremaceae</taxon>
        <taxon>Extremus</taxon>
    </lineage>
</organism>
<feature type="region of interest" description="Disordered" evidence="1">
    <location>
        <begin position="1"/>
        <end position="72"/>
    </location>
</feature>
<dbReference type="AlphaFoldDB" id="A0AAJ0D5F7"/>
<sequence length="240" mass="26510">MRKTHILLIPDPTTMQENSNRGRRKDQLPAGSKRPRSKSGNVAKNDKRPKLSENSKSRSFSRTHAQPAAERDTMLCSGSIEISFGLPSNTDGTAASWPLAEILVYDKEGNKTTIAEDIVLTGSPALDQILAEPCLGPKRLLVDMYLEGGLPSQVFHRDIELCFDALKPAILHYEFGFVSEIDLDPPEGEFIGASMRNALLLRMFTQFAERAGFVGHARQDLENGFAKGPNLQIATFTPRQ</sequence>
<proteinExistence type="predicted"/>
<protein>
    <submittedName>
        <fullName evidence="2">Uncharacterized protein</fullName>
    </submittedName>
</protein>
<name>A0AAJ0D5F7_9PEZI</name>
<keyword evidence="3" id="KW-1185">Reference proteome</keyword>